<feature type="region of interest" description="Disordered" evidence="9">
    <location>
        <begin position="1"/>
        <end position="191"/>
    </location>
</feature>
<evidence type="ECO:0000313" key="12">
    <source>
        <dbReference type="Proteomes" id="UP000596902"/>
    </source>
</evidence>
<comment type="similarity">
    <text evidence="3">Belongs to the CGR1 family.</text>
</comment>
<keyword evidence="5" id="KW-0698">rRNA processing</keyword>
<evidence type="ECO:0000256" key="4">
    <source>
        <dbReference type="ARBA" id="ARBA00022517"/>
    </source>
</evidence>
<feature type="coiled-coil region" evidence="8">
    <location>
        <begin position="281"/>
        <end position="315"/>
    </location>
</feature>
<evidence type="ECO:0000256" key="6">
    <source>
        <dbReference type="ARBA" id="ARBA00023054"/>
    </source>
</evidence>
<keyword evidence="7" id="KW-0539">Nucleus</keyword>
<dbReference type="Proteomes" id="UP000596902">
    <property type="component" value="Unassembled WGS sequence"/>
</dbReference>
<evidence type="ECO:0000256" key="1">
    <source>
        <dbReference type="ARBA" id="ARBA00004090"/>
    </source>
</evidence>
<keyword evidence="6 8" id="KW-0175">Coiled coil</keyword>
<comment type="subcellular location">
    <subcellularLocation>
        <location evidence="2">Nucleus</location>
        <location evidence="2">Nucleolus</location>
    </subcellularLocation>
</comment>
<evidence type="ECO:0000256" key="9">
    <source>
        <dbReference type="SAM" id="MobiDB-lite"/>
    </source>
</evidence>
<dbReference type="AlphaFoldDB" id="A0A8H7B4Q7"/>
<name>A0A8H7B4Q7_9PLEO</name>
<proteinExistence type="inferred from homology"/>
<evidence type="ECO:0000256" key="2">
    <source>
        <dbReference type="ARBA" id="ARBA00004604"/>
    </source>
</evidence>
<keyword evidence="10" id="KW-0472">Membrane</keyword>
<gene>
    <name evidence="11" type="ORF">GT037_007066</name>
</gene>
<reference evidence="11" key="1">
    <citation type="submission" date="2020-01" db="EMBL/GenBank/DDBJ databases">
        <authorList>
            <person name="Feng Z.H.Z."/>
        </authorList>
    </citation>
    <scope>NUCLEOTIDE SEQUENCE</scope>
    <source>
        <strain evidence="11">CBS107.38</strain>
    </source>
</reference>
<feature type="compositionally biased region" description="Basic and acidic residues" evidence="9">
    <location>
        <begin position="44"/>
        <end position="99"/>
    </location>
</feature>
<feature type="compositionally biased region" description="Basic residues" evidence="9">
    <location>
        <begin position="100"/>
        <end position="121"/>
    </location>
</feature>
<evidence type="ECO:0008006" key="13">
    <source>
        <dbReference type="Google" id="ProtNLM"/>
    </source>
</evidence>
<dbReference type="GO" id="GO:0006364">
    <property type="term" value="P:rRNA processing"/>
    <property type="evidence" value="ECO:0007669"/>
    <property type="project" value="UniProtKB-KW"/>
</dbReference>
<keyword evidence="10" id="KW-0812">Transmembrane</keyword>
<evidence type="ECO:0000313" key="11">
    <source>
        <dbReference type="EMBL" id="KAF7675303.1"/>
    </source>
</evidence>
<accession>A0A8H7B4Q7</accession>
<organism evidence="11 12">
    <name type="scientific">Alternaria burnsii</name>
    <dbReference type="NCBI Taxonomy" id="1187904"/>
    <lineage>
        <taxon>Eukaryota</taxon>
        <taxon>Fungi</taxon>
        <taxon>Dikarya</taxon>
        <taxon>Ascomycota</taxon>
        <taxon>Pezizomycotina</taxon>
        <taxon>Dothideomycetes</taxon>
        <taxon>Pleosporomycetidae</taxon>
        <taxon>Pleosporales</taxon>
        <taxon>Pleosporineae</taxon>
        <taxon>Pleosporaceae</taxon>
        <taxon>Alternaria</taxon>
        <taxon>Alternaria sect. Alternaria</taxon>
    </lineage>
</organism>
<evidence type="ECO:0000256" key="7">
    <source>
        <dbReference type="ARBA" id="ARBA00023242"/>
    </source>
</evidence>
<reference evidence="11" key="2">
    <citation type="submission" date="2020-08" db="EMBL/GenBank/DDBJ databases">
        <title>Draft Genome Sequence of Cumin Blight Pathogen Alternaria burnsii.</title>
        <authorList>
            <person name="Feng Z."/>
        </authorList>
    </citation>
    <scope>NUCLEOTIDE SEQUENCE</scope>
    <source>
        <strain evidence="11">CBS107.38</strain>
    </source>
</reference>
<dbReference type="GeneID" id="62205291"/>
<evidence type="ECO:0000256" key="8">
    <source>
        <dbReference type="SAM" id="Coils"/>
    </source>
</evidence>
<dbReference type="RefSeq" id="XP_038785585.1">
    <property type="nucleotide sequence ID" value="XM_038932113.1"/>
</dbReference>
<dbReference type="InterPro" id="IPR005579">
    <property type="entry name" value="Cgr1-like"/>
</dbReference>
<evidence type="ECO:0000256" key="3">
    <source>
        <dbReference type="ARBA" id="ARBA00007869"/>
    </source>
</evidence>
<keyword evidence="4" id="KW-0690">Ribosome biogenesis</keyword>
<keyword evidence="12" id="KW-1185">Reference proteome</keyword>
<dbReference type="EMBL" id="JAAABM010000009">
    <property type="protein sequence ID" value="KAF7675303.1"/>
    <property type="molecule type" value="Genomic_DNA"/>
</dbReference>
<comment type="caution">
    <text evidence="11">The sequence shown here is derived from an EMBL/GenBank/DDBJ whole genome shotgun (WGS) entry which is preliminary data.</text>
</comment>
<keyword evidence="10" id="KW-1133">Transmembrane helix</keyword>
<dbReference type="Pfam" id="PF03879">
    <property type="entry name" value="Cgr1"/>
    <property type="match status" value="1"/>
</dbReference>
<feature type="transmembrane region" description="Helical" evidence="10">
    <location>
        <begin position="336"/>
        <end position="354"/>
    </location>
</feature>
<comment type="function">
    <text evidence="1">Involved in nucleolar integrity and required for processing of the pre-rRNA for the 60S ribosome subunit.</text>
</comment>
<protein>
    <recommendedName>
        <fullName evidence="13">rRNA-processing protein</fullName>
    </recommendedName>
</protein>
<dbReference type="GO" id="GO:0005730">
    <property type="term" value="C:nucleolus"/>
    <property type="evidence" value="ECO:0007669"/>
    <property type="project" value="UniProtKB-SubCell"/>
</dbReference>
<evidence type="ECO:0000256" key="10">
    <source>
        <dbReference type="SAM" id="Phobius"/>
    </source>
</evidence>
<sequence>MSESVIVEAPPATETAPVKGMKKNGKQWHDNKGPFRPKAGQTSWEKRSEERKALAAVKAKEKELKEEKESERQRRVEAIKTKRAAKEERERFAKMEEKMHKRRVERLKRREKRNKMLKRHAAKEAMQSAIQIQPPTSFGDLLRQARGSRDTSPSHSRRESVAPGQADGSVNGKEESTPGITIPPRRPLRQADVELEAKRVEARERDLRAVLQSLSDQSLKTSRRLDDTYYSILEKVSVLRQTIGTLQELSGLTRELHDNFESDTTELVEDVTGQVEAFDGFKAQQEQVSGLEERIRAGKEKADALTARLERAKERVDARAKSEAQWQAKNTHRVRIFWAIVAFVATLILALVLFRPAQPTHRVPEPQSTLDPATREAILNADIPNIAKEAIIRPLTSTANHVVETIDLHLVLEDDERLRGFDEL</sequence>
<evidence type="ECO:0000256" key="5">
    <source>
        <dbReference type="ARBA" id="ARBA00022552"/>
    </source>
</evidence>